<dbReference type="PROSITE" id="PS50850">
    <property type="entry name" value="MFS"/>
    <property type="match status" value="1"/>
</dbReference>
<gene>
    <name evidence="9" type="ORF">Ae201684_008262</name>
</gene>
<feature type="transmembrane region" description="Helical" evidence="7">
    <location>
        <begin position="72"/>
        <end position="95"/>
    </location>
</feature>
<accession>A0A6G0X665</accession>
<dbReference type="InterPro" id="IPR011701">
    <property type="entry name" value="MFS"/>
</dbReference>
<dbReference type="SUPFAM" id="SSF103473">
    <property type="entry name" value="MFS general substrate transporter"/>
    <property type="match status" value="1"/>
</dbReference>
<dbReference type="Proteomes" id="UP000481153">
    <property type="component" value="Unassembled WGS sequence"/>
</dbReference>
<dbReference type="InterPro" id="IPR020846">
    <property type="entry name" value="MFS_dom"/>
</dbReference>
<sequence length="335" mass="35979">MGLYYAGICVGSGVVFIYGSLTARYLGWEWSFYICAITMAPCVHVGYGLTLPPLNASRDATTTSLGSMAREVLAILSSPVFVFSGLGIGVVNFSVQAMVTFTPAIVIGLNVFDDAWAATIFGILTVVAGLVGAPLAGILLDRAVQGRQDDALFRRRLACYQRLWFQLVVLVAGGFTIGFLRHSTSWLFVMSSLVFLGAIFATFGSTTISMLLSVSSEQRGLAMGLALLLQNLIGNVPGHVVFGAIKVRLAPGCGSVTGDNGVDHVSPECASESNQLGLRIMWTWMVLWMLLGFLFWAIALYNAKREEVNCATEIVPTPQAVSDHVDYLIAVESQT</sequence>
<evidence type="ECO:0000313" key="10">
    <source>
        <dbReference type="Proteomes" id="UP000481153"/>
    </source>
</evidence>
<dbReference type="InterPro" id="IPR044770">
    <property type="entry name" value="MFS_spinster-like"/>
</dbReference>
<comment type="subcellular location">
    <subcellularLocation>
        <location evidence="1">Membrane</location>
        <topology evidence="1">Multi-pass membrane protein</topology>
    </subcellularLocation>
</comment>
<keyword evidence="10" id="KW-1185">Reference proteome</keyword>
<comment type="similarity">
    <text evidence="6">Belongs to the major facilitator superfamily. Spinster (TC 2.A.1.49) family.</text>
</comment>
<dbReference type="Gene3D" id="1.20.1250.20">
    <property type="entry name" value="MFS general substrate transporter like domains"/>
    <property type="match status" value="1"/>
</dbReference>
<dbReference type="EMBL" id="VJMJ01000100">
    <property type="protein sequence ID" value="KAF0735353.1"/>
    <property type="molecule type" value="Genomic_DNA"/>
</dbReference>
<keyword evidence="4 7" id="KW-1133">Transmembrane helix</keyword>
<feature type="transmembrane region" description="Helical" evidence="7">
    <location>
        <begin position="30"/>
        <end position="51"/>
    </location>
</feature>
<dbReference type="PANTHER" id="PTHR23505:SF79">
    <property type="entry name" value="PROTEIN SPINSTER"/>
    <property type="match status" value="1"/>
</dbReference>
<dbReference type="GO" id="GO:0022857">
    <property type="term" value="F:transmembrane transporter activity"/>
    <property type="evidence" value="ECO:0007669"/>
    <property type="project" value="InterPro"/>
</dbReference>
<feature type="transmembrane region" description="Helical" evidence="7">
    <location>
        <begin position="281"/>
        <end position="301"/>
    </location>
</feature>
<reference evidence="9 10" key="1">
    <citation type="submission" date="2019-07" db="EMBL/GenBank/DDBJ databases">
        <title>Genomics analysis of Aphanomyces spp. identifies a new class of oomycete effector associated with host adaptation.</title>
        <authorList>
            <person name="Gaulin E."/>
        </authorList>
    </citation>
    <scope>NUCLEOTIDE SEQUENCE [LARGE SCALE GENOMIC DNA]</scope>
    <source>
        <strain evidence="9 10">ATCC 201684</strain>
    </source>
</reference>
<dbReference type="GO" id="GO:0016020">
    <property type="term" value="C:membrane"/>
    <property type="evidence" value="ECO:0007669"/>
    <property type="project" value="UniProtKB-SubCell"/>
</dbReference>
<evidence type="ECO:0000256" key="2">
    <source>
        <dbReference type="ARBA" id="ARBA00022448"/>
    </source>
</evidence>
<protein>
    <recommendedName>
        <fullName evidence="8">Major facilitator superfamily (MFS) profile domain-containing protein</fullName>
    </recommendedName>
</protein>
<evidence type="ECO:0000256" key="1">
    <source>
        <dbReference type="ARBA" id="ARBA00004141"/>
    </source>
</evidence>
<dbReference type="VEuPathDB" id="FungiDB:AeMF1_010535"/>
<evidence type="ECO:0000259" key="8">
    <source>
        <dbReference type="PROSITE" id="PS50850"/>
    </source>
</evidence>
<feature type="transmembrane region" description="Helical" evidence="7">
    <location>
        <begin position="186"/>
        <end position="212"/>
    </location>
</feature>
<feature type="domain" description="Major facilitator superfamily (MFS) profile" evidence="8">
    <location>
        <begin position="1"/>
        <end position="304"/>
    </location>
</feature>
<keyword evidence="3 7" id="KW-0812">Transmembrane</keyword>
<evidence type="ECO:0000313" key="9">
    <source>
        <dbReference type="EMBL" id="KAF0735353.1"/>
    </source>
</evidence>
<keyword evidence="5 7" id="KW-0472">Membrane</keyword>
<evidence type="ECO:0000256" key="5">
    <source>
        <dbReference type="ARBA" id="ARBA00023136"/>
    </source>
</evidence>
<comment type="caution">
    <text evidence="9">The sequence shown here is derived from an EMBL/GenBank/DDBJ whole genome shotgun (WGS) entry which is preliminary data.</text>
</comment>
<name>A0A6G0X665_9STRA</name>
<evidence type="ECO:0000256" key="4">
    <source>
        <dbReference type="ARBA" id="ARBA00022989"/>
    </source>
</evidence>
<dbReference type="InterPro" id="IPR036259">
    <property type="entry name" value="MFS_trans_sf"/>
</dbReference>
<dbReference type="Pfam" id="PF07690">
    <property type="entry name" value="MFS_1"/>
    <property type="match status" value="1"/>
</dbReference>
<proteinExistence type="inferred from homology"/>
<dbReference type="PANTHER" id="PTHR23505">
    <property type="entry name" value="SPINSTER"/>
    <property type="match status" value="1"/>
</dbReference>
<evidence type="ECO:0000256" key="6">
    <source>
        <dbReference type="ARBA" id="ARBA00024338"/>
    </source>
</evidence>
<keyword evidence="2" id="KW-0813">Transport</keyword>
<evidence type="ECO:0000256" key="7">
    <source>
        <dbReference type="SAM" id="Phobius"/>
    </source>
</evidence>
<evidence type="ECO:0000256" key="3">
    <source>
        <dbReference type="ARBA" id="ARBA00022692"/>
    </source>
</evidence>
<dbReference type="AlphaFoldDB" id="A0A6G0X665"/>
<feature type="transmembrane region" description="Helical" evidence="7">
    <location>
        <begin position="115"/>
        <end position="140"/>
    </location>
</feature>
<feature type="transmembrane region" description="Helical" evidence="7">
    <location>
        <begin position="161"/>
        <end position="180"/>
    </location>
</feature>
<feature type="transmembrane region" description="Helical" evidence="7">
    <location>
        <begin position="224"/>
        <end position="245"/>
    </location>
</feature>
<organism evidence="9 10">
    <name type="scientific">Aphanomyces euteiches</name>
    <dbReference type="NCBI Taxonomy" id="100861"/>
    <lineage>
        <taxon>Eukaryota</taxon>
        <taxon>Sar</taxon>
        <taxon>Stramenopiles</taxon>
        <taxon>Oomycota</taxon>
        <taxon>Saprolegniomycetes</taxon>
        <taxon>Saprolegniales</taxon>
        <taxon>Verrucalvaceae</taxon>
        <taxon>Aphanomyces</taxon>
    </lineage>
</organism>